<comment type="similarity">
    <text evidence="5">Belongs to the SAT4 family.</text>
</comment>
<reference evidence="11" key="1">
    <citation type="submission" date="2017-03" db="EMBL/GenBank/DDBJ databases">
        <authorList>
            <person name="Sharma R."/>
            <person name="Thines M."/>
        </authorList>
    </citation>
    <scope>NUCLEOTIDE SEQUENCE [LARGE SCALE GENOMIC DNA]</scope>
</reference>
<feature type="transmembrane region" description="Helical" evidence="7">
    <location>
        <begin position="255"/>
        <end position="277"/>
    </location>
</feature>
<dbReference type="GO" id="GO:0016020">
    <property type="term" value="C:membrane"/>
    <property type="evidence" value="ECO:0007669"/>
    <property type="project" value="UniProtKB-SubCell"/>
</dbReference>
<evidence type="ECO:0000313" key="9">
    <source>
        <dbReference type="EMBL" id="KAA6410954.1"/>
    </source>
</evidence>
<evidence type="ECO:0000256" key="7">
    <source>
        <dbReference type="SAM" id="Phobius"/>
    </source>
</evidence>
<evidence type="ECO:0000313" key="11">
    <source>
        <dbReference type="Proteomes" id="UP000192927"/>
    </source>
</evidence>
<evidence type="ECO:0000313" key="10">
    <source>
        <dbReference type="EMBL" id="SLM38668.1"/>
    </source>
</evidence>
<dbReference type="Proteomes" id="UP000192927">
    <property type="component" value="Unassembled WGS sequence"/>
</dbReference>
<accession>A0A1W5D6A3</accession>
<sequence length="375" mass="41923">MGSSRAPPVFGKPKVSEHTLLGVVWSGLIITLCFFTFRIYVRVKSFRKLYVDDALILLAWLMILATAIIWQKLSGAMYRSLRVISGEVYPPPPNFVNDEQNFLRGSAAVLILFYSSLWAVKLSFLIFFRRLVRGVMIQKQLWWCVLAITVGSYLVCIGVTEYNCLLPSYAQIASHCAGLDAIRFQRTTLHLTCALDVITDGLIISIPISLLWKVEITVKQKVALAGIFSLAVITMTFAIVRVTVISILTQQPDVSWLYMWSFVEQTVAIIVVCLASFRALFTRESRHSAIPHGGTNLRKLFLPAAIRNNGQITTSISASGETETKSLATSSDESNMSFIPPDKVHVRHEINQFISPSDIEHGNTEVVEDHPRSRS</sequence>
<organism evidence="10 11">
    <name type="scientific">Lasallia pustulata</name>
    <dbReference type="NCBI Taxonomy" id="136370"/>
    <lineage>
        <taxon>Eukaryota</taxon>
        <taxon>Fungi</taxon>
        <taxon>Dikarya</taxon>
        <taxon>Ascomycota</taxon>
        <taxon>Pezizomycotina</taxon>
        <taxon>Lecanoromycetes</taxon>
        <taxon>OSLEUM clade</taxon>
        <taxon>Umbilicariomycetidae</taxon>
        <taxon>Umbilicariales</taxon>
        <taxon>Umbilicariaceae</taxon>
        <taxon>Lasallia</taxon>
    </lineage>
</organism>
<dbReference type="InterPro" id="IPR049326">
    <property type="entry name" value="Rhodopsin_dom_fungi"/>
</dbReference>
<dbReference type="Pfam" id="PF20684">
    <property type="entry name" value="Fung_rhodopsin"/>
    <property type="match status" value="1"/>
</dbReference>
<dbReference type="PANTHER" id="PTHR33048">
    <property type="entry name" value="PTH11-LIKE INTEGRAL MEMBRANE PROTEIN (AFU_ORTHOLOGUE AFUA_5G11245)"/>
    <property type="match status" value="1"/>
</dbReference>
<evidence type="ECO:0000256" key="6">
    <source>
        <dbReference type="SAM" id="MobiDB-lite"/>
    </source>
</evidence>
<name>A0A1W5D6A3_9LECA</name>
<feature type="transmembrane region" description="Helical" evidence="7">
    <location>
        <begin position="53"/>
        <end position="71"/>
    </location>
</feature>
<evidence type="ECO:0000313" key="12">
    <source>
        <dbReference type="Proteomes" id="UP000324767"/>
    </source>
</evidence>
<keyword evidence="3 7" id="KW-1133">Transmembrane helix</keyword>
<feature type="region of interest" description="Disordered" evidence="6">
    <location>
        <begin position="313"/>
        <end position="338"/>
    </location>
</feature>
<dbReference type="AlphaFoldDB" id="A0A1W5D6A3"/>
<reference evidence="9 12" key="3">
    <citation type="submission" date="2019-09" db="EMBL/GenBank/DDBJ databases">
        <title>The hologenome of the rock-dwelling lichen Lasallia pustulata.</title>
        <authorList>
            <person name="Greshake Tzovaras B."/>
            <person name="Segers F."/>
            <person name="Bicker A."/>
            <person name="Dal Grande F."/>
            <person name="Otte J."/>
            <person name="Hankeln T."/>
            <person name="Schmitt I."/>
            <person name="Ebersberger I."/>
        </authorList>
    </citation>
    <scope>NUCLEOTIDE SEQUENCE [LARGE SCALE GENOMIC DNA]</scope>
    <source>
        <strain evidence="9">A1-1</strain>
    </source>
</reference>
<dbReference type="PANTHER" id="PTHR33048:SF47">
    <property type="entry name" value="INTEGRAL MEMBRANE PROTEIN-RELATED"/>
    <property type="match status" value="1"/>
</dbReference>
<evidence type="ECO:0000256" key="1">
    <source>
        <dbReference type="ARBA" id="ARBA00004141"/>
    </source>
</evidence>
<dbReference type="EMBL" id="VXIT01000008">
    <property type="protein sequence ID" value="KAA6410954.1"/>
    <property type="molecule type" value="Genomic_DNA"/>
</dbReference>
<proteinExistence type="inferred from homology"/>
<dbReference type="Proteomes" id="UP000324767">
    <property type="component" value="Unassembled WGS sequence"/>
</dbReference>
<dbReference type="InterPro" id="IPR052337">
    <property type="entry name" value="SAT4-like"/>
</dbReference>
<feature type="transmembrane region" description="Helical" evidence="7">
    <location>
        <begin position="189"/>
        <end position="212"/>
    </location>
</feature>
<evidence type="ECO:0000256" key="2">
    <source>
        <dbReference type="ARBA" id="ARBA00022692"/>
    </source>
</evidence>
<evidence type="ECO:0000259" key="8">
    <source>
        <dbReference type="Pfam" id="PF20684"/>
    </source>
</evidence>
<evidence type="ECO:0000256" key="5">
    <source>
        <dbReference type="ARBA" id="ARBA00038359"/>
    </source>
</evidence>
<feature type="transmembrane region" description="Helical" evidence="7">
    <location>
        <begin position="224"/>
        <end position="249"/>
    </location>
</feature>
<keyword evidence="4 7" id="KW-0472">Membrane</keyword>
<feature type="transmembrane region" description="Helical" evidence="7">
    <location>
        <begin position="20"/>
        <end position="41"/>
    </location>
</feature>
<evidence type="ECO:0000256" key="4">
    <source>
        <dbReference type="ARBA" id="ARBA00023136"/>
    </source>
</evidence>
<evidence type="ECO:0000256" key="3">
    <source>
        <dbReference type="ARBA" id="ARBA00022989"/>
    </source>
</evidence>
<comment type="subcellular location">
    <subcellularLocation>
        <location evidence="1">Membrane</location>
        <topology evidence="1">Multi-pass membrane protein</topology>
    </subcellularLocation>
</comment>
<feature type="transmembrane region" description="Helical" evidence="7">
    <location>
        <begin position="107"/>
        <end position="128"/>
    </location>
</feature>
<feature type="transmembrane region" description="Helical" evidence="7">
    <location>
        <begin position="140"/>
        <end position="160"/>
    </location>
</feature>
<reference evidence="10" key="2">
    <citation type="submission" date="2017-03" db="EMBL/GenBank/DDBJ databases">
        <authorList>
            <person name="Afonso C.L."/>
            <person name="Miller P.J."/>
            <person name="Scott M.A."/>
            <person name="Spackman E."/>
            <person name="Goraichik I."/>
            <person name="Dimitrov K.M."/>
            <person name="Suarez D.L."/>
            <person name="Swayne D.E."/>
        </authorList>
    </citation>
    <scope>NUCLEOTIDE SEQUENCE [LARGE SCALE GENOMIC DNA]</scope>
</reference>
<keyword evidence="2 7" id="KW-0812">Transmembrane</keyword>
<keyword evidence="11" id="KW-1185">Reference proteome</keyword>
<protein>
    <recommendedName>
        <fullName evidence="8">Rhodopsin domain-containing protein</fullName>
    </recommendedName>
</protein>
<dbReference type="EMBL" id="FWEW01002652">
    <property type="protein sequence ID" value="SLM38668.1"/>
    <property type="molecule type" value="Genomic_DNA"/>
</dbReference>
<feature type="compositionally biased region" description="Polar residues" evidence="6">
    <location>
        <begin position="313"/>
        <end position="337"/>
    </location>
</feature>
<feature type="domain" description="Rhodopsin" evidence="8">
    <location>
        <begin position="37"/>
        <end position="282"/>
    </location>
</feature>
<gene>
    <name evidence="9" type="ORF">FRX48_05265</name>
</gene>
<dbReference type="OrthoDB" id="444631at2759"/>